<comment type="caution">
    <text evidence="2">The sequence shown here is derived from an EMBL/GenBank/DDBJ whole genome shotgun (WGS) entry which is preliminary data.</text>
</comment>
<dbReference type="RefSeq" id="WP_053247464.1">
    <property type="nucleotide sequence ID" value="NZ_LGAP01000001.1"/>
</dbReference>
<keyword evidence="1" id="KW-0812">Transmembrane</keyword>
<keyword evidence="1" id="KW-0472">Membrane</keyword>
<evidence type="ECO:0000313" key="3">
    <source>
        <dbReference type="Proteomes" id="UP000037425"/>
    </source>
</evidence>
<proteinExistence type="predicted"/>
<dbReference type="EMBL" id="LGAP01000001">
    <property type="protein sequence ID" value="KOF22669.1"/>
    <property type="molecule type" value="Genomic_DNA"/>
</dbReference>
<dbReference type="AlphaFoldDB" id="A0A0L8C786"/>
<dbReference type="Proteomes" id="UP000037425">
    <property type="component" value="Unassembled WGS sequence"/>
</dbReference>
<sequence length="80" mass="9034">MSVRLQLAIMVGLMINAVLFGIGAVIVLSIPVLADNAKYFLPVVVVTCFILTPFIAWVMAPRLRLRYWREREHSAKHLSP</sequence>
<accession>A0A0L8C786</accession>
<evidence type="ECO:0000313" key="2">
    <source>
        <dbReference type="EMBL" id="KOF22669.1"/>
    </source>
</evidence>
<feature type="transmembrane region" description="Helical" evidence="1">
    <location>
        <begin position="39"/>
        <end position="60"/>
    </location>
</feature>
<reference evidence="3" key="1">
    <citation type="submission" date="2015-07" db="EMBL/GenBank/DDBJ databases">
        <title>Whole genome sequence of an Ensifer adhaerens strain isolated from a cave pool in the Wind Cave National Park.</title>
        <authorList>
            <person name="Eng W.W.H."/>
            <person name="Gan H.M."/>
            <person name="Barton H.A."/>
            <person name="Savka M.A."/>
        </authorList>
    </citation>
    <scope>NUCLEOTIDE SEQUENCE [LARGE SCALE GENOMIC DNA]</scope>
    <source>
        <strain evidence="3">SD006</strain>
    </source>
</reference>
<dbReference type="PATRIC" id="fig|106592.7.peg.853"/>
<protein>
    <submittedName>
        <fullName evidence="2">Uncharacterized protein</fullName>
    </submittedName>
</protein>
<name>A0A0L8C786_ENSAD</name>
<dbReference type="OrthoDB" id="7889159at2"/>
<keyword evidence="1" id="KW-1133">Transmembrane helix</keyword>
<gene>
    <name evidence="2" type="ORF">AC244_03980</name>
</gene>
<evidence type="ECO:0000256" key="1">
    <source>
        <dbReference type="SAM" id="Phobius"/>
    </source>
</evidence>
<feature type="transmembrane region" description="Helical" evidence="1">
    <location>
        <begin position="7"/>
        <end position="33"/>
    </location>
</feature>
<organism evidence="2 3">
    <name type="scientific">Ensifer adhaerens</name>
    <name type="common">Sinorhizobium morelense</name>
    <dbReference type="NCBI Taxonomy" id="106592"/>
    <lineage>
        <taxon>Bacteria</taxon>
        <taxon>Pseudomonadati</taxon>
        <taxon>Pseudomonadota</taxon>
        <taxon>Alphaproteobacteria</taxon>
        <taxon>Hyphomicrobiales</taxon>
        <taxon>Rhizobiaceae</taxon>
        <taxon>Sinorhizobium/Ensifer group</taxon>
        <taxon>Ensifer</taxon>
    </lineage>
</organism>